<sequence>MKKILLVLIFSTTLSCLGKIKEEEKVDRENKKEYVAFIKEILSKRNTFKQEYIASSPEEKKIILQKARLYLVSSIGTELFPYWYGTKWDFNGTTRIPKQGKIACGYFITNILTDVGFDIPRVKWAQSASEVFIKRLAKNKIKRFVNKPIENIEKYLVNSGDGLYLVGLDSHTGFIYVNKNKVRFIHADYYEPEKGVVSEKLNSYSPIAYSKYRVIGKLMSDEMIESWIMNKRIS</sequence>
<evidence type="ECO:0000313" key="1">
    <source>
        <dbReference type="EMBL" id="SNR16861.1"/>
    </source>
</evidence>
<dbReference type="PROSITE" id="PS51257">
    <property type="entry name" value="PROKAR_LIPOPROTEIN"/>
    <property type="match status" value="1"/>
</dbReference>
<dbReference type="Proteomes" id="UP000215214">
    <property type="component" value="Chromosome TJEJU"/>
</dbReference>
<dbReference type="KEGG" id="tje:TJEJU_3209"/>
<proteinExistence type="predicted"/>
<name>A0A238UCG3_9FLAO</name>
<dbReference type="RefSeq" id="WP_095073714.1">
    <property type="nucleotide sequence ID" value="NZ_LT899436.1"/>
</dbReference>
<dbReference type="OrthoDB" id="944017at2"/>
<reference evidence="1 2" key="1">
    <citation type="submission" date="2017-07" db="EMBL/GenBank/DDBJ databases">
        <authorList>
            <person name="Sun Z.S."/>
            <person name="Albrecht U."/>
            <person name="Echele G."/>
            <person name="Lee C.C."/>
        </authorList>
    </citation>
    <scope>NUCLEOTIDE SEQUENCE [LARGE SCALE GENOMIC DNA]</scope>
    <source>
        <strain evidence="2">type strain: KCTC 22618</strain>
    </source>
</reference>
<dbReference type="AlphaFoldDB" id="A0A238UCG3"/>
<organism evidence="1 2">
    <name type="scientific">Tenacibaculum jejuense</name>
    <dbReference type="NCBI Taxonomy" id="584609"/>
    <lineage>
        <taxon>Bacteria</taxon>
        <taxon>Pseudomonadati</taxon>
        <taxon>Bacteroidota</taxon>
        <taxon>Flavobacteriia</taxon>
        <taxon>Flavobacteriales</taxon>
        <taxon>Flavobacteriaceae</taxon>
        <taxon>Tenacibaculum</taxon>
    </lineage>
</organism>
<keyword evidence="2" id="KW-1185">Reference proteome</keyword>
<dbReference type="EMBL" id="LT899436">
    <property type="protein sequence ID" value="SNR16861.1"/>
    <property type="molecule type" value="Genomic_DNA"/>
</dbReference>
<protein>
    <recommendedName>
        <fullName evidence="3">Lipoprotein</fullName>
    </recommendedName>
</protein>
<evidence type="ECO:0008006" key="3">
    <source>
        <dbReference type="Google" id="ProtNLM"/>
    </source>
</evidence>
<accession>A0A238UCG3</accession>
<gene>
    <name evidence="1" type="ORF">TJEJU_3209</name>
</gene>
<evidence type="ECO:0000313" key="2">
    <source>
        <dbReference type="Proteomes" id="UP000215214"/>
    </source>
</evidence>
<dbReference type="Gene3D" id="2.30.260.10">
    <property type="entry name" value="putative xylanase like domain"/>
    <property type="match status" value="1"/>
</dbReference>